<feature type="chain" id="PRO_5012409864" evidence="3">
    <location>
        <begin position="21"/>
        <end position="179"/>
    </location>
</feature>
<dbReference type="GO" id="GO:0005507">
    <property type="term" value="F:copper ion binding"/>
    <property type="evidence" value="ECO:0007669"/>
    <property type="project" value="InterPro"/>
</dbReference>
<dbReference type="AlphaFoldDB" id="A0A1M6XDC7"/>
<dbReference type="InterPro" id="IPR008972">
    <property type="entry name" value="Cupredoxin"/>
</dbReference>
<dbReference type="GO" id="GO:0009055">
    <property type="term" value="F:electron transfer activity"/>
    <property type="evidence" value="ECO:0007669"/>
    <property type="project" value="InterPro"/>
</dbReference>
<dbReference type="CDD" id="cd04211">
    <property type="entry name" value="Cupredoxin_like_2"/>
    <property type="match status" value="1"/>
</dbReference>
<keyword evidence="2" id="KW-0186">Copper</keyword>
<keyword evidence="6" id="KW-1185">Reference proteome</keyword>
<evidence type="ECO:0000313" key="6">
    <source>
        <dbReference type="Proteomes" id="UP000184191"/>
    </source>
</evidence>
<dbReference type="InterPro" id="IPR050845">
    <property type="entry name" value="Cu-binding_ET"/>
</dbReference>
<reference evidence="6" key="1">
    <citation type="submission" date="2016-11" db="EMBL/GenBank/DDBJ databases">
        <authorList>
            <person name="Varghese N."/>
            <person name="Submissions S."/>
        </authorList>
    </citation>
    <scope>NUCLEOTIDE SEQUENCE [LARGE SCALE GENOMIC DNA]</scope>
    <source>
        <strain evidence="6">DSM 29327</strain>
    </source>
</reference>
<evidence type="ECO:0000256" key="3">
    <source>
        <dbReference type="SAM" id="SignalP"/>
    </source>
</evidence>
<dbReference type="EMBL" id="FRBN01000004">
    <property type="protein sequence ID" value="SHL03977.1"/>
    <property type="molecule type" value="Genomic_DNA"/>
</dbReference>
<dbReference type="InterPro" id="IPR033138">
    <property type="entry name" value="Cu_oxidase_CS"/>
</dbReference>
<dbReference type="Proteomes" id="UP000184191">
    <property type="component" value="Unassembled WGS sequence"/>
</dbReference>
<dbReference type="PANTHER" id="PTHR38439:SF3">
    <property type="entry name" value="COPPER-RESISTANT CUPROPROTEIN COPI"/>
    <property type="match status" value="1"/>
</dbReference>
<sequence>MRKLILTTSILAVSASLAFAAGTHGGGHGHDAGHMKTQDGHGHGAGHMDMMQIGMTGDTTKIDRIVTVTMMETADGDMLFEPRDLMFAEGETVHFKITNAGEIDHEFVMDTFANNEKHRALMMKFPEMEHDDPNSVRLAPGENGEIIWTFANAGEFNFACLIPGHMEMGMHGPLNVTSN</sequence>
<protein>
    <submittedName>
        <fullName evidence="5">Uncharacterized copper-binding protein, cupredoxin-like subfamily</fullName>
    </submittedName>
</protein>
<dbReference type="Pfam" id="PF00127">
    <property type="entry name" value="Copper-bind"/>
    <property type="match status" value="1"/>
</dbReference>
<feature type="signal peptide" evidence="3">
    <location>
        <begin position="1"/>
        <end position="20"/>
    </location>
</feature>
<dbReference type="STRING" id="1054996.SAMN05444414_10453"/>
<organism evidence="5 6">
    <name type="scientific">Roseovarius marisflavi</name>
    <dbReference type="NCBI Taxonomy" id="1054996"/>
    <lineage>
        <taxon>Bacteria</taxon>
        <taxon>Pseudomonadati</taxon>
        <taxon>Pseudomonadota</taxon>
        <taxon>Alphaproteobacteria</taxon>
        <taxon>Rhodobacterales</taxon>
        <taxon>Roseobacteraceae</taxon>
        <taxon>Roseovarius</taxon>
    </lineage>
</organism>
<gene>
    <name evidence="5" type="ORF">SAMN05444414_10453</name>
</gene>
<dbReference type="OrthoDB" id="9816061at2"/>
<keyword evidence="1" id="KW-0479">Metal-binding</keyword>
<accession>A0A1M6XDC7</accession>
<dbReference type="RefSeq" id="WP_073195875.1">
    <property type="nucleotide sequence ID" value="NZ_FRBN01000004.1"/>
</dbReference>
<proteinExistence type="predicted"/>
<name>A0A1M6XDC7_9RHOB</name>
<keyword evidence="3" id="KW-0732">Signal</keyword>
<evidence type="ECO:0000259" key="4">
    <source>
        <dbReference type="Pfam" id="PF00127"/>
    </source>
</evidence>
<dbReference type="PANTHER" id="PTHR38439">
    <property type="entry name" value="AURACYANIN-B"/>
    <property type="match status" value="1"/>
</dbReference>
<dbReference type="PROSITE" id="PS00079">
    <property type="entry name" value="MULTICOPPER_OXIDASE1"/>
    <property type="match status" value="1"/>
</dbReference>
<evidence type="ECO:0000256" key="2">
    <source>
        <dbReference type="ARBA" id="ARBA00023008"/>
    </source>
</evidence>
<dbReference type="SUPFAM" id="SSF49503">
    <property type="entry name" value="Cupredoxins"/>
    <property type="match status" value="1"/>
</dbReference>
<evidence type="ECO:0000256" key="1">
    <source>
        <dbReference type="ARBA" id="ARBA00022723"/>
    </source>
</evidence>
<dbReference type="InterPro" id="IPR000923">
    <property type="entry name" value="BlueCu_1"/>
</dbReference>
<feature type="domain" description="Blue (type 1) copper" evidence="4">
    <location>
        <begin position="71"/>
        <end position="176"/>
    </location>
</feature>
<evidence type="ECO:0000313" key="5">
    <source>
        <dbReference type="EMBL" id="SHL03977.1"/>
    </source>
</evidence>
<dbReference type="Gene3D" id="2.60.40.420">
    <property type="entry name" value="Cupredoxins - blue copper proteins"/>
    <property type="match status" value="1"/>
</dbReference>